<evidence type="ECO:0000256" key="2">
    <source>
        <dbReference type="ARBA" id="ARBA00005300"/>
    </source>
</evidence>
<dbReference type="EMBL" id="JXQV01000005">
    <property type="protein sequence ID" value="KIQ04144.1"/>
    <property type="molecule type" value="Genomic_DNA"/>
</dbReference>
<keyword evidence="4" id="KW-0540">Nuclease</keyword>
<dbReference type="PANTHER" id="PTHR10642:SF26">
    <property type="entry name" value="RIBONUCLEASE H1"/>
    <property type="match status" value="1"/>
</dbReference>
<comment type="similarity">
    <text evidence="2">Belongs to the RNase H family.</text>
</comment>
<dbReference type="InterPro" id="IPR012337">
    <property type="entry name" value="RNaseH-like_sf"/>
</dbReference>
<evidence type="ECO:0000256" key="1">
    <source>
        <dbReference type="ARBA" id="ARBA00000077"/>
    </source>
</evidence>
<dbReference type="Pfam" id="PF00075">
    <property type="entry name" value="RNase_H"/>
    <property type="match status" value="1"/>
</dbReference>
<keyword evidence="5" id="KW-0479">Metal-binding</keyword>
<reference evidence="9 10" key="1">
    <citation type="submission" date="2014-12" db="EMBL/GenBank/DDBJ databases">
        <title>16Stimator: statistical estimation of ribosomal gene copy numbers from draft genome assemblies.</title>
        <authorList>
            <person name="Perisin M.A."/>
            <person name="Vetter M."/>
            <person name="Gilbert J.A."/>
            <person name="Bergelson J."/>
        </authorList>
    </citation>
    <scope>NUCLEOTIDE SEQUENCE [LARGE SCALE GENOMIC DNA]</scope>
    <source>
        <strain evidence="9 10">MEJ076</strain>
    </source>
</reference>
<evidence type="ECO:0000256" key="6">
    <source>
        <dbReference type="ARBA" id="ARBA00022759"/>
    </source>
</evidence>
<keyword evidence="7" id="KW-0378">Hydrolase</keyword>
<organism evidence="9 10">
    <name type="scientific">Agrobacterium tumefaciens</name>
    <dbReference type="NCBI Taxonomy" id="358"/>
    <lineage>
        <taxon>Bacteria</taxon>
        <taxon>Pseudomonadati</taxon>
        <taxon>Pseudomonadota</taxon>
        <taxon>Alphaproteobacteria</taxon>
        <taxon>Hyphomicrobiales</taxon>
        <taxon>Rhizobiaceae</taxon>
        <taxon>Rhizobium/Agrobacterium group</taxon>
        <taxon>Agrobacterium</taxon>
        <taxon>Agrobacterium tumefaciens complex</taxon>
    </lineage>
</organism>
<evidence type="ECO:0000256" key="4">
    <source>
        <dbReference type="ARBA" id="ARBA00022722"/>
    </source>
</evidence>
<dbReference type="PANTHER" id="PTHR10642">
    <property type="entry name" value="RIBONUCLEASE H1"/>
    <property type="match status" value="1"/>
</dbReference>
<protein>
    <recommendedName>
        <fullName evidence="3">ribonuclease H</fullName>
        <ecNumber evidence="3">3.1.26.4</ecNumber>
    </recommendedName>
</protein>
<dbReference type="GO" id="GO:0004523">
    <property type="term" value="F:RNA-DNA hybrid ribonuclease activity"/>
    <property type="evidence" value="ECO:0007669"/>
    <property type="project" value="UniProtKB-EC"/>
</dbReference>
<feature type="domain" description="RNase H type-1" evidence="8">
    <location>
        <begin position="9"/>
        <end position="161"/>
    </location>
</feature>
<evidence type="ECO:0000259" key="8">
    <source>
        <dbReference type="PROSITE" id="PS50879"/>
    </source>
</evidence>
<evidence type="ECO:0000313" key="9">
    <source>
        <dbReference type="EMBL" id="KIQ04144.1"/>
    </source>
</evidence>
<dbReference type="EC" id="3.1.26.4" evidence="3"/>
<comment type="caution">
    <text evidence="9">The sequence shown here is derived from an EMBL/GenBank/DDBJ whole genome shotgun (WGS) entry which is preliminary data.</text>
</comment>
<evidence type="ECO:0000256" key="5">
    <source>
        <dbReference type="ARBA" id="ARBA00022723"/>
    </source>
</evidence>
<dbReference type="SUPFAM" id="SSF53098">
    <property type="entry name" value="Ribonuclease H-like"/>
    <property type="match status" value="1"/>
</dbReference>
<evidence type="ECO:0000256" key="7">
    <source>
        <dbReference type="ARBA" id="ARBA00022801"/>
    </source>
</evidence>
<dbReference type="Gene3D" id="3.30.420.10">
    <property type="entry name" value="Ribonuclease H-like superfamily/Ribonuclease H"/>
    <property type="match status" value="1"/>
</dbReference>
<name>A0A0D0KW26_AGRTU</name>
<dbReference type="AlphaFoldDB" id="A0A0D0KW26"/>
<proteinExistence type="inferred from homology"/>
<dbReference type="GO" id="GO:0003676">
    <property type="term" value="F:nucleic acid binding"/>
    <property type="evidence" value="ECO:0007669"/>
    <property type="project" value="InterPro"/>
</dbReference>
<dbReference type="GO" id="GO:0043137">
    <property type="term" value="P:DNA replication, removal of RNA primer"/>
    <property type="evidence" value="ECO:0007669"/>
    <property type="project" value="TreeGrafter"/>
</dbReference>
<dbReference type="Proteomes" id="UP000035017">
    <property type="component" value="Unassembled WGS sequence"/>
</dbReference>
<accession>A0A0D0KW26</accession>
<dbReference type="PROSITE" id="PS50879">
    <property type="entry name" value="RNASE_H_1"/>
    <property type="match status" value="1"/>
</dbReference>
<gene>
    <name evidence="9" type="ORF">RU07_05720</name>
</gene>
<dbReference type="InterPro" id="IPR002156">
    <property type="entry name" value="RNaseH_domain"/>
</dbReference>
<evidence type="ECO:0000313" key="10">
    <source>
        <dbReference type="Proteomes" id="UP000035017"/>
    </source>
</evidence>
<comment type="catalytic activity">
    <reaction evidence="1">
        <text>Endonucleolytic cleavage to 5'-phosphomonoester.</text>
        <dbReference type="EC" id="3.1.26.4"/>
    </reaction>
</comment>
<evidence type="ECO:0000256" key="3">
    <source>
        <dbReference type="ARBA" id="ARBA00012180"/>
    </source>
</evidence>
<keyword evidence="6" id="KW-0255">Endonuclease</keyword>
<sequence>MNQLAHPAISGPFHIYVDGSYDPALKRGGWAFAVVDGDAIIETRSGRCDVTSNNTIELLAALQASEWAVAEAAAQQVIIWTDSRHVFEGCDRWRHIWKNNGWRRYSPNPRSRNRALVDAPLWKRLSDCLETHQSLRVEWCKGHDGNAGNERADALANAARDAGA</sequence>
<dbReference type="InterPro" id="IPR036397">
    <property type="entry name" value="RNaseH_sf"/>
</dbReference>
<dbReference type="InterPro" id="IPR050092">
    <property type="entry name" value="RNase_H"/>
</dbReference>
<dbReference type="GO" id="GO:0046872">
    <property type="term" value="F:metal ion binding"/>
    <property type="evidence" value="ECO:0007669"/>
    <property type="project" value="UniProtKB-KW"/>
</dbReference>